<sequence>MQCAIALPAQAEWRIQSTW</sequence>
<organism evidence="1">
    <name type="scientific">Arundo donax</name>
    <name type="common">Giant reed</name>
    <name type="synonym">Donax arundinaceus</name>
    <dbReference type="NCBI Taxonomy" id="35708"/>
    <lineage>
        <taxon>Eukaryota</taxon>
        <taxon>Viridiplantae</taxon>
        <taxon>Streptophyta</taxon>
        <taxon>Embryophyta</taxon>
        <taxon>Tracheophyta</taxon>
        <taxon>Spermatophyta</taxon>
        <taxon>Magnoliopsida</taxon>
        <taxon>Liliopsida</taxon>
        <taxon>Poales</taxon>
        <taxon>Poaceae</taxon>
        <taxon>PACMAD clade</taxon>
        <taxon>Arundinoideae</taxon>
        <taxon>Arundineae</taxon>
        <taxon>Arundo</taxon>
    </lineage>
</organism>
<reference evidence="1" key="1">
    <citation type="submission" date="2014-09" db="EMBL/GenBank/DDBJ databases">
        <authorList>
            <person name="Magalhaes I.L.F."/>
            <person name="Oliveira U."/>
            <person name="Santos F.R."/>
            <person name="Vidigal T.H.D.A."/>
            <person name="Brescovit A.D."/>
            <person name="Santos A.J."/>
        </authorList>
    </citation>
    <scope>NUCLEOTIDE SEQUENCE</scope>
    <source>
        <tissue evidence="1">Shoot tissue taken approximately 20 cm above the soil surface</tissue>
    </source>
</reference>
<dbReference type="EMBL" id="GBRH01165231">
    <property type="protein sequence ID" value="JAE32665.1"/>
    <property type="molecule type" value="Transcribed_RNA"/>
</dbReference>
<evidence type="ECO:0000313" key="1">
    <source>
        <dbReference type="EMBL" id="JAE32665.1"/>
    </source>
</evidence>
<accession>A0A0A9H660</accession>
<protein>
    <submittedName>
        <fullName evidence="1">Uncharacterized protein</fullName>
    </submittedName>
</protein>
<proteinExistence type="predicted"/>
<name>A0A0A9H660_ARUDO</name>
<dbReference type="AlphaFoldDB" id="A0A0A9H660"/>
<reference evidence="1" key="2">
    <citation type="journal article" date="2015" name="Data Brief">
        <title>Shoot transcriptome of the giant reed, Arundo donax.</title>
        <authorList>
            <person name="Barrero R.A."/>
            <person name="Guerrero F.D."/>
            <person name="Moolhuijzen P."/>
            <person name="Goolsby J.A."/>
            <person name="Tidwell J."/>
            <person name="Bellgard S.E."/>
            <person name="Bellgard M.I."/>
        </authorList>
    </citation>
    <scope>NUCLEOTIDE SEQUENCE</scope>
    <source>
        <tissue evidence="1">Shoot tissue taken approximately 20 cm above the soil surface</tissue>
    </source>
</reference>